<dbReference type="EMBL" id="FP929125">
    <property type="protein sequence ID" value="CBX94688.1"/>
    <property type="molecule type" value="Genomic_DNA"/>
</dbReference>
<dbReference type="HOGENOM" id="CLU_2654941_0_0_1"/>
<gene>
    <name evidence="1" type="ORF">LEMA_uP116910.1</name>
</gene>
<proteinExistence type="predicted"/>
<dbReference type="InParanoid" id="E4ZTX8"/>
<accession>E4ZTX8</accession>
<dbReference type="VEuPathDB" id="FungiDB:LEMA_uP116910.1"/>
<evidence type="ECO:0000313" key="1">
    <source>
        <dbReference type="EMBL" id="CBX94688.1"/>
    </source>
</evidence>
<protein>
    <submittedName>
        <fullName evidence="1">Predicted protein</fullName>
    </submittedName>
</protein>
<reference evidence="2" key="1">
    <citation type="journal article" date="2011" name="Nat. Commun.">
        <title>Effector diversification within compartments of the Leptosphaeria maculans genome affected by Repeat-Induced Point mutations.</title>
        <authorList>
            <person name="Rouxel T."/>
            <person name="Grandaubert J."/>
            <person name="Hane J.K."/>
            <person name="Hoede C."/>
            <person name="van de Wouw A.P."/>
            <person name="Couloux A."/>
            <person name="Dominguez V."/>
            <person name="Anthouard V."/>
            <person name="Bally P."/>
            <person name="Bourras S."/>
            <person name="Cozijnsen A.J."/>
            <person name="Ciuffetti L.M."/>
            <person name="Degrave A."/>
            <person name="Dilmaghani A."/>
            <person name="Duret L."/>
            <person name="Fudal I."/>
            <person name="Goodwin S.B."/>
            <person name="Gout L."/>
            <person name="Glaser N."/>
            <person name="Linglin J."/>
            <person name="Kema G.H.J."/>
            <person name="Lapalu N."/>
            <person name="Lawrence C.B."/>
            <person name="May K."/>
            <person name="Meyer M."/>
            <person name="Ollivier B."/>
            <person name="Poulain J."/>
            <person name="Schoch C.L."/>
            <person name="Simon A."/>
            <person name="Spatafora J.W."/>
            <person name="Stachowiak A."/>
            <person name="Turgeon B.G."/>
            <person name="Tyler B.M."/>
            <person name="Vincent D."/>
            <person name="Weissenbach J."/>
            <person name="Amselem J."/>
            <person name="Quesneville H."/>
            <person name="Oliver R.P."/>
            <person name="Wincker P."/>
            <person name="Balesdent M.-H."/>
            <person name="Howlett B.J."/>
        </authorList>
    </citation>
    <scope>NUCLEOTIDE SEQUENCE [LARGE SCALE GENOMIC DNA]</scope>
    <source>
        <strain evidence="2">JN3 / isolate v23.1.3 / race Av1-4-5-6-7-8</strain>
    </source>
</reference>
<organism evidence="2">
    <name type="scientific">Leptosphaeria maculans (strain JN3 / isolate v23.1.3 / race Av1-4-5-6-7-8)</name>
    <name type="common">Blackleg fungus</name>
    <name type="synonym">Phoma lingam</name>
    <dbReference type="NCBI Taxonomy" id="985895"/>
    <lineage>
        <taxon>Eukaryota</taxon>
        <taxon>Fungi</taxon>
        <taxon>Dikarya</taxon>
        <taxon>Ascomycota</taxon>
        <taxon>Pezizomycotina</taxon>
        <taxon>Dothideomycetes</taxon>
        <taxon>Pleosporomycetidae</taxon>
        <taxon>Pleosporales</taxon>
        <taxon>Pleosporineae</taxon>
        <taxon>Leptosphaeriaceae</taxon>
        <taxon>Plenodomus</taxon>
        <taxon>Plenodomus lingam/Leptosphaeria maculans species complex</taxon>
    </lineage>
</organism>
<keyword evidence="2" id="KW-1185">Reference proteome</keyword>
<evidence type="ECO:0000313" key="2">
    <source>
        <dbReference type="Proteomes" id="UP000002668"/>
    </source>
</evidence>
<sequence length="76" mass="8551">MLFVVSTPGLFDAVFNLVRIFRYRSRGITTTSNLDIGPKISRPLANYKIGESSLTVLNGVVFVARRHQSALRLWRG</sequence>
<dbReference type="Proteomes" id="UP000002668">
    <property type="component" value="Genome"/>
</dbReference>
<dbReference type="AlphaFoldDB" id="E4ZTX8"/>
<name>E4ZTX8_LEPMJ</name>